<name>A0A0R3PWL1_ANGCS</name>
<accession>A0A0R3PWL1</accession>
<evidence type="ECO:0000313" key="3">
    <source>
        <dbReference type="WBParaSite" id="ACOC_0001055801-mRNA-1"/>
    </source>
</evidence>
<reference evidence="3" key="1">
    <citation type="submission" date="2017-02" db="UniProtKB">
        <authorList>
            <consortium name="WormBaseParasite"/>
        </authorList>
    </citation>
    <scope>IDENTIFICATION</scope>
</reference>
<organism evidence="3">
    <name type="scientific">Angiostrongylus costaricensis</name>
    <name type="common">Nematode worm</name>
    <dbReference type="NCBI Taxonomy" id="334426"/>
    <lineage>
        <taxon>Eukaryota</taxon>
        <taxon>Metazoa</taxon>
        <taxon>Ecdysozoa</taxon>
        <taxon>Nematoda</taxon>
        <taxon>Chromadorea</taxon>
        <taxon>Rhabditida</taxon>
        <taxon>Rhabditina</taxon>
        <taxon>Rhabditomorpha</taxon>
        <taxon>Strongyloidea</taxon>
        <taxon>Metastrongylidae</taxon>
        <taxon>Angiostrongylus</taxon>
    </lineage>
</organism>
<gene>
    <name evidence="1" type="ORF">ACOC_LOCUS10559</name>
</gene>
<dbReference type="AlphaFoldDB" id="A0A0R3PWL1"/>
<evidence type="ECO:0000313" key="1">
    <source>
        <dbReference type="EMBL" id="VDM62144.1"/>
    </source>
</evidence>
<protein>
    <submittedName>
        <fullName evidence="3">Secreted protein</fullName>
    </submittedName>
</protein>
<keyword evidence="2" id="KW-1185">Reference proteome</keyword>
<dbReference type="WBParaSite" id="ACOC_0001055801-mRNA-1">
    <property type="protein sequence ID" value="ACOC_0001055801-mRNA-1"/>
    <property type="gene ID" value="ACOC_0001055801"/>
</dbReference>
<dbReference type="EMBL" id="UYYA01004498">
    <property type="protein sequence ID" value="VDM62144.1"/>
    <property type="molecule type" value="Genomic_DNA"/>
</dbReference>
<sequence>MGAVRTLGKIEVCVVNVYCRRIVVVLNERRNVVTLTVAVIVCLALSDQFAVSGACSKYPRRLARHPANEGREASSALDPPL</sequence>
<reference evidence="1 2" key="2">
    <citation type="submission" date="2018-11" db="EMBL/GenBank/DDBJ databases">
        <authorList>
            <consortium name="Pathogen Informatics"/>
        </authorList>
    </citation>
    <scope>NUCLEOTIDE SEQUENCE [LARGE SCALE GENOMIC DNA]</scope>
    <source>
        <strain evidence="1 2">Costa Rica</strain>
    </source>
</reference>
<dbReference type="Proteomes" id="UP000267027">
    <property type="component" value="Unassembled WGS sequence"/>
</dbReference>
<evidence type="ECO:0000313" key="2">
    <source>
        <dbReference type="Proteomes" id="UP000267027"/>
    </source>
</evidence>
<proteinExistence type="predicted"/>